<dbReference type="InterPro" id="IPR027385">
    <property type="entry name" value="Beta-barrel_OMP"/>
</dbReference>
<evidence type="ECO:0000256" key="1">
    <source>
        <dbReference type="ARBA" id="ARBA00022729"/>
    </source>
</evidence>
<dbReference type="SUPFAM" id="SSF56925">
    <property type="entry name" value="OMPA-like"/>
    <property type="match status" value="1"/>
</dbReference>
<evidence type="ECO:0000313" key="4">
    <source>
        <dbReference type="EMBL" id="TDX96892.1"/>
    </source>
</evidence>
<feature type="domain" description="Outer membrane protein beta-barrel" evidence="3">
    <location>
        <begin position="8"/>
        <end position="166"/>
    </location>
</feature>
<sequence length="166" mass="17846">MKTLKLLTAAGLLAMSSASYAESGDYINLQLGISDVDGFSNGLAVIGTFGRPVPRVHENFSIEGEFTATILDPDRPGIDVSYFTMGAYGVYSYPLDQYATLRGRAGMVYSDSDYSGTGSSGSHDGFEPSVGFGATYNLNKQMDLIAEYTIIESDISHLSAGIQYRF</sequence>
<gene>
    <name evidence="4" type="ORF">EDC23_2824</name>
</gene>
<evidence type="ECO:0000313" key="5">
    <source>
        <dbReference type="Proteomes" id="UP000294914"/>
    </source>
</evidence>
<keyword evidence="1 2" id="KW-0732">Signal</keyword>
<comment type="caution">
    <text evidence="4">The sequence shown here is derived from an EMBL/GenBank/DDBJ whole genome shotgun (WGS) entry which is preliminary data.</text>
</comment>
<keyword evidence="5" id="KW-1185">Reference proteome</keyword>
<protein>
    <submittedName>
        <fullName evidence="4">Opacity protein-like surface antigen</fullName>
    </submittedName>
</protein>
<reference evidence="4 5" key="1">
    <citation type="submission" date="2019-03" db="EMBL/GenBank/DDBJ databases">
        <title>Genomic Encyclopedia of Type Strains, Phase IV (KMG-IV): sequencing the most valuable type-strain genomes for metagenomic binning, comparative biology and taxonomic classification.</title>
        <authorList>
            <person name="Goeker M."/>
        </authorList>
    </citation>
    <scope>NUCLEOTIDE SEQUENCE [LARGE SCALE GENOMIC DNA]</scope>
    <source>
        <strain evidence="4 5">DSM 16326</strain>
    </source>
</reference>
<feature type="chain" id="PRO_5020215300" evidence="2">
    <location>
        <begin position="22"/>
        <end position="166"/>
    </location>
</feature>
<dbReference type="Gene3D" id="2.40.160.20">
    <property type="match status" value="1"/>
</dbReference>
<dbReference type="EMBL" id="SOQX01000012">
    <property type="protein sequence ID" value="TDX96892.1"/>
    <property type="molecule type" value="Genomic_DNA"/>
</dbReference>
<dbReference type="AlphaFoldDB" id="A0A4R8IEQ0"/>
<dbReference type="Pfam" id="PF13505">
    <property type="entry name" value="OMP_b-brl"/>
    <property type="match status" value="1"/>
</dbReference>
<feature type="signal peptide" evidence="2">
    <location>
        <begin position="1"/>
        <end position="21"/>
    </location>
</feature>
<dbReference type="InterPro" id="IPR011250">
    <property type="entry name" value="OMP/PagP_B-barrel"/>
</dbReference>
<name>A0A4R8IEQ0_9GAMM</name>
<evidence type="ECO:0000259" key="3">
    <source>
        <dbReference type="Pfam" id="PF13505"/>
    </source>
</evidence>
<accession>A0A4R8IEQ0</accession>
<dbReference type="RefSeq" id="WP_134085417.1">
    <property type="nucleotide sequence ID" value="NZ_SOQX01000012.1"/>
</dbReference>
<evidence type="ECO:0000256" key="2">
    <source>
        <dbReference type="SAM" id="SignalP"/>
    </source>
</evidence>
<dbReference type="Proteomes" id="UP000294914">
    <property type="component" value="Unassembled WGS sequence"/>
</dbReference>
<proteinExistence type="predicted"/>
<organism evidence="4 5">
    <name type="scientific">Thiohalophilus thiocyanatoxydans</name>
    <dbReference type="NCBI Taxonomy" id="381308"/>
    <lineage>
        <taxon>Bacteria</taxon>
        <taxon>Pseudomonadati</taxon>
        <taxon>Pseudomonadota</taxon>
        <taxon>Gammaproteobacteria</taxon>
        <taxon>Thiohalomonadales</taxon>
        <taxon>Thiohalophilaceae</taxon>
        <taxon>Thiohalophilus</taxon>
    </lineage>
</organism>